<name>A0A8H7SED4_9FUNG</name>
<reference evidence="1" key="1">
    <citation type="submission" date="2021-01" db="EMBL/GenBank/DDBJ databases">
        <title>Metabolic potential, ecology and presence of endohyphal bacteria is reflected in genomic diversity of Mucoromycotina.</title>
        <authorList>
            <person name="Muszewska A."/>
            <person name="Okrasinska A."/>
            <person name="Steczkiewicz K."/>
            <person name="Drgas O."/>
            <person name="Orlowska M."/>
            <person name="Perlinska-Lenart U."/>
            <person name="Aleksandrzak-Piekarczyk T."/>
            <person name="Szatraj K."/>
            <person name="Zielenkiewicz U."/>
            <person name="Pilsyk S."/>
            <person name="Malc E."/>
            <person name="Mieczkowski P."/>
            <person name="Kruszewska J.S."/>
            <person name="Biernat P."/>
            <person name="Pawlowska J."/>
        </authorList>
    </citation>
    <scope>NUCLEOTIDE SEQUENCE</scope>
    <source>
        <strain evidence="1">WA0000018081</strain>
    </source>
</reference>
<sequence length="105" mass="12454">MKRRIWEETWSSFFTTPFTVELLEKALYKLVFPQVKESHTLPPAVYIAHILLAMWRSHFHFMFNEQPFLPSIVIAHARSLLLTSFREKLVRDGMSPFPIPHFNLP</sequence>
<organism evidence="1 2">
    <name type="scientific">Thamnidium elegans</name>
    <dbReference type="NCBI Taxonomy" id="101142"/>
    <lineage>
        <taxon>Eukaryota</taxon>
        <taxon>Fungi</taxon>
        <taxon>Fungi incertae sedis</taxon>
        <taxon>Mucoromycota</taxon>
        <taxon>Mucoromycotina</taxon>
        <taxon>Mucoromycetes</taxon>
        <taxon>Mucorales</taxon>
        <taxon>Mucorineae</taxon>
        <taxon>Mucoraceae</taxon>
        <taxon>Thamnidium</taxon>
    </lineage>
</organism>
<gene>
    <name evidence="1" type="ORF">INT48_003601</name>
</gene>
<evidence type="ECO:0000313" key="1">
    <source>
        <dbReference type="EMBL" id="KAG2228794.1"/>
    </source>
</evidence>
<evidence type="ECO:0000313" key="2">
    <source>
        <dbReference type="Proteomes" id="UP000613177"/>
    </source>
</evidence>
<dbReference type="AlphaFoldDB" id="A0A8H7SED4"/>
<proteinExistence type="predicted"/>
<dbReference type="Proteomes" id="UP000613177">
    <property type="component" value="Unassembled WGS sequence"/>
</dbReference>
<comment type="caution">
    <text evidence="1">The sequence shown here is derived from an EMBL/GenBank/DDBJ whole genome shotgun (WGS) entry which is preliminary data.</text>
</comment>
<accession>A0A8H7SED4</accession>
<dbReference type="EMBL" id="JAEPRE010000357">
    <property type="protein sequence ID" value="KAG2228794.1"/>
    <property type="molecule type" value="Genomic_DNA"/>
</dbReference>
<protein>
    <submittedName>
        <fullName evidence="1">Uncharacterized protein</fullName>
    </submittedName>
</protein>
<keyword evidence="2" id="KW-1185">Reference proteome</keyword>